<organism evidence="1 2">
    <name type="scientific">Potamilus streckersoni</name>
    <dbReference type="NCBI Taxonomy" id="2493646"/>
    <lineage>
        <taxon>Eukaryota</taxon>
        <taxon>Metazoa</taxon>
        <taxon>Spiralia</taxon>
        <taxon>Lophotrochozoa</taxon>
        <taxon>Mollusca</taxon>
        <taxon>Bivalvia</taxon>
        <taxon>Autobranchia</taxon>
        <taxon>Heteroconchia</taxon>
        <taxon>Palaeoheterodonta</taxon>
        <taxon>Unionida</taxon>
        <taxon>Unionoidea</taxon>
        <taxon>Unionidae</taxon>
        <taxon>Ambleminae</taxon>
        <taxon>Lampsilini</taxon>
        <taxon>Potamilus</taxon>
    </lineage>
</organism>
<accession>A0AAE0RRK5</accession>
<sequence length="57" mass="6354">MPQNDSSIRDNDELQDHLVAKKEGLNSLCHEANALGERLRSKFTAVGDDIDQVICEN</sequence>
<dbReference type="EMBL" id="JAEAOA010001516">
    <property type="protein sequence ID" value="KAK3578381.1"/>
    <property type="molecule type" value="Genomic_DNA"/>
</dbReference>
<feature type="non-terminal residue" evidence="1">
    <location>
        <position position="57"/>
    </location>
</feature>
<evidence type="ECO:0000313" key="1">
    <source>
        <dbReference type="EMBL" id="KAK3578381.1"/>
    </source>
</evidence>
<reference evidence="1" key="3">
    <citation type="submission" date="2023-05" db="EMBL/GenBank/DDBJ databases">
        <authorList>
            <person name="Smith C.H."/>
        </authorList>
    </citation>
    <scope>NUCLEOTIDE SEQUENCE</scope>
    <source>
        <strain evidence="1">CHS0354</strain>
        <tissue evidence="1">Mantle</tissue>
    </source>
</reference>
<keyword evidence="2" id="KW-1185">Reference proteome</keyword>
<proteinExistence type="predicted"/>
<reference evidence="1" key="1">
    <citation type="journal article" date="2021" name="Genome Biol. Evol.">
        <title>A High-Quality Reference Genome for a Parasitic Bivalve with Doubly Uniparental Inheritance (Bivalvia: Unionida).</title>
        <authorList>
            <person name="Smith C.H."/>
        </authorList>
    </citation>
    <scope>NUCLEOTIDE SEQUENCE</scope>
    <source>
        <strain evidence="1">CHS0354</strain>
    </source>
</reference>
<evidence type="ECO:0000313" key="2">
    <source>
        <dbReference type="Proteomes" id="UP001195483"/>
    </source>
</evidence>
<comment type="caution">
    <text evidence="1">The sequence shown here is derived from an EMBL/GenBank/DDBJ whole genome shotgun (WGS) entry which is preliminary data.</text>
</comment>
<dbReference type="Proteomes" id="UP001195483">
    <property type="component" value="Unassembled WGS sequence"/>
</dbReference>
<name>A0AAE0RRK5_9BIVA</name>
<gene>
    <name evidence="1" type="ORF">CHS0354_025475</name>
</gene>
<protein>
    <submittedName>
        <fullName evidence="1">Uncharacterized protein</fullName>
    </submittedName>
</protein>
<reference evidence="1" key="2">
    <citation type="journal article" date="2021" name="Genome Biol. Evol.">
        <title>Developing a high-quality reference genome for a parasitic bivalve with doubly uniparental inheritance (Bivalvia: Unionida).</title>
        <authorList>
            <person name="Smith C.H."/>
        </authorList>
    </citation>
    <scope>NUCLEOTIDE SEQUENCE</scope>
    <source>
        <strain evidence="1">CHS0354</strain>
        <tissue evidence="1">Mantle</tissue>
    </source>
</reference>
<dbReference type="AlphaFoldDB" id="A0AAE0RRK5"/>